<dbReference type="SUPFAM" id="SSF109631">
    <property type="entry name" value="Transcriptional repressor TraM"/>
    <property type="match status" value="1"/>
</dbReference>
<sequence>MSKGNRLRIGPDQETSEAKLILRPLIGLMSGLSPDEIERYCLTELEKHRRLREEAVRLEAEAASADDVEERARRSRAFVSAMIAVHAQQTVVSTLLDILGHIPDTSAIRAH</sequence>
<keyword evidence="1" id="KW-0175">Coiled coil</keyword>
<protein>
    <submittedName>
        <fullName evidence="2">Transcriptional repressor TraM</fullName>
    </submittedName>
</protein>
<dbReference type="InterPro" id="IPR036336">
    <property type="entry name" value="Tscrpt_rep_TraM_sf"/>
</dbReference>
<organism evidence="2 3">
    <name type="scientific">Rhizobium calliandrae</name>
    <dbReference type="NCBI Taxonomy" id="1312182"/>
    <lineage>
        <taxon>Bacteria</taxon>
        <taxon>Pseudomonadati</taxon>
        <taxon>Pseudomonadota</taxon>
        <taxon>Alphaproteobacteria</taxon>
        <taxon>Hyphomicrobiales</taxon>
        <taxon>Rhizobiaceae</taxon>
        <taxon>Rhizobium/Agrobacterium group</taxon>
        <taxon>Rhizobium</taxon>
    </lineage>
</organism>
<evidence type="ECO:0000313" key="3">
    <source>
        <dbReference type="Proteomes" id="UP001172630"/>
    </source>
</evidence>
<proteinExistence type="predicted"/>
<comment type="caution">
    <text evidence="2">The sequence shown here is derived from an EMBL/GenBank/DDBJ whole genome shotgun (WGS) entry which is preliminary data.</text>
</comment>
<gene>
    <name evidence="2" type="ORF">PY650_10805</name>
</gene>
<dbReference type="Gene3D" id="1.10.287.160">
    <property type="entry name" value="HR1 repeat"/>
    <property type="match status" value="1"/>
</dbReference>
<dbReference type="RefSeq" id="WP_285879202.1">
    <property type="nucleotide sequence ID" value="NZ_JARFYN010000011.1"/>
</dbReference>
<accession>A0ABT7KFM1</accession>
<evidence type="ECO:0000313" key="2">
    <source>
        <dbReference type="EMBL" id="MDL2406148.1"/>
    </source>
</evidence>
<name>A0ABT7KFM1_9HYPH</name>
<dbReference type="InterPro" id="IPR015309">
    <property type="entry name" value="Tscrpt_rep_TraM"/>
</dbReference>
<dbReference type="Pfam" id="PF09228">
    <property type="entry name" value="Prok-TraM"/>
    <property type="match status" value="1"/>
</dbReference>
<reference evidence="2" key="1">
    <citation type="submission" date="2023-06" db="EMBL/GenBank/DDBJ databases">
        <title>Phylogenetic Diversity of Rhizobium strains.</title>
        <authorList>
            <person name="Moura F.T."/>
            <person name="Helene L.C.F."/>
            <person name="Hungria M."/>
        </authorList>
    </citation>
    <scope>NUCLEOTIDE SEQUENCE</scope>
    <source>
        <strain evidence="2">CCGE524</strain>
    </source>
</reference>
<dbReference type="EMBL" id="JARFYN010000011">
    <property type="protein sequence ID" value="MDL2406148.1"/>
    <property type="molecule type" value="Genomic_DNA"/>
</dbReference>
<dbReference type="Proteomes" id="UP001172630">
    <property type="component" value="Unassembled WGS sequence"/>
</dbReference>
<keyword evidence="3" id="KW-1185">Reference proteome</keyword>
<evidence type="ECO:0000256" key="1">
    <source>
        <dbReference type="SAM" id="Coils"/>
    </source>
</evidence>
<feature type="coiled-coil region" evidence="1">
    <location>
        <begin position="41"/>
        <end position="68"/>
    </location>
</feature>